<evidence type="ECO:0000313" key="3">
    <source>
        <dbReference type="Proteomes" id="UP001595855"/>
    </source>
</evidence>
<evidence type="ECO:0000313" key="2">
    <source>
        <dbReference type="EMBL" id="MFC5014607.1"/>
    </source>
</evidence>
<evidence type="ECO:0000259" key="1">
    <source>
        <dbReference type="SMART" id="SM00871"/>
    </source>
</evidence>
<reference evidence="3" key="1">
    <citation type="journal article" date="2019" name="Int. J. Syst. Evol. Microbiol.">
        <title>The Global Catalogue of Microorganisms (GCM) 10K type strain sequencing project: providing services to taxonomists for standard genome sequencing and annotation.</title>
        <authorList>
            <consortium name="The Broad Institute Genomics Platform"/>
            <consortium name="The Broad Institute Genome Sequencing Center for Infectious Disease"/>
            <person name="Wu L."/>
            <person name="Ma J."/>
        </authorList>
    </citation>
    <scope>NUCLEOTIDE SEQUENCE [LARGE SCALE GENOMIC DNA]</scope>
    <source>
        <strain evidence="3">CGMCC 4.1542</strain>
    </source>
</reference>
<dbReference type="InterPro" id="IPR011256">
    <property type="entry name" value="Reg_factor_effector_dom_sf"/>
</dbReference>
<dbReference type="InterPro" id="IPR029442">
    <property type="entry name" value="GyrI-like"/>
</dbReference>
<dbReference type="RefSeq" id="WP_381156849.1">
    <property type="nucleotide sequence ID" value="NZ_BAAATN010000001.1"/>
</dbReference>
<keyword evidence="3" id="KW-1185">Reference proteome</keyword>
<protein>
    <submittedName>
        <fullName evidence="2">GyrI-like domain-containing protein</fullName>
    </submittedName>
</protein>
<feature type="domain" description="AraC effector-binding" evidence="1">
    <location>
        <begin position="24"/>
        <end position="188"/>
    </location>
</feature>
<sequence>MAVHRRTDPLTAPARDTVVASGQQLYTFDQFGPFSVVCLRHSGSFRTLDRTWSRLLAYTESHGLADGARLVGVVYDDPADVPPERLRYDACVCAPDTVLRPDSRDLLDAGDLPLRYETLGGLWAWRTTHRGAFDTLSATYRRALHTTAFRQQGVVAPCPRPPFYEVYRSGPGAAADAEAEIDIYLPVP</sequence>
<dbReference type="EMBL" id="JBHSJO010000001">
    <property type="protein sequence ID" value="MFC5014607.1"/>
    <property type="molecule type" value="Genomic_DNA"/>
</dbReference>
<dbReference type="Gene3D" id="3.20.80.10">
    <property type="entry name" value="Regulatory factor, effector binding domain"/>
    <property type="match status" value="1"/>
</dbReference>
<gene>
    <name evidence="2" type="ORF">ACFPRC_06925</name>
</gene>
<accession>A0ABV9WR17</accession>
<organism evidence="2 3">
    <name type="scientific">Streptomyces lienomycini</name>
    <dbReference type="NCBI Taxonomy" id="284035"/>
    <lineage>
        <taxon>Bacteria</taxon>
        <taxon>Bacillati</taxon>
        <taxon>Actinomycetota</taxon>
        <taxon>Actinomycetes</taxon>
        <taxon>Kitasatosporales</taxon>
        <taxon>Streptomycetaceae</taxon>
        <taxon>Streptomyces</taxon>
    </lineage>
</organism>
<dbReference type="InterPro" id="IPR050908">
    <property type="entry name" value="SmbC-like"/>
</dbReference>
<dbReference type="PANTHER" id="PTHR40055">
    <property type="entry name" value="TRANSCRIPTIONAL REGULATOR YGIV-RELATED"/>
    <property type="match status" value="1"/>
</dbReference>
<dbReference type="SUPFAM" id="SSF55136">
    <property type="entry name" value="Probable bacterial effector-binding domain"/>
    <property type="match status" value="1"/>
</dbReference>
<dbReference type="Pfam" id="PF06445">
    <property type="entry name" value="GyrI-like"/>
    <property type="match status" value="1"/>
</dbReference>
<dbReference type="InterPro" id="IPR010499">
    <property type="entry name" value="AraC_E-bd"/>
</dbReference>
<proteinExistence type="predicted"/>
<comment type="caution">
    <text evidence="2">The sequence shown here is derived from an EMBL/GenBank/DDBJ whole genome shotgun (WGS) entry which is preliminary data.</text>
</comment>
<name>A0ABV9WR17_9ACTN</name>
<dbReference type="SMART" id="SM00871">
    <property type="entry name" value="AraC_E_bind"/>
    <property type="match status" value="1"/>
</dbReference>
<dbReference type="Proteomes" id="UP001595855">
    <property type="component" value="Unassembled WGS sequence"/>
</dbReference>
<dbReference type="PANTHER" id="PTHR40055:SF1">
    <property type="entry name" value="TRANSCRIPTIONAL REGULATOR YGIV-RELATED"/>
    <property type="match status" value="1"/>
</dbReference>